<dbReference type="PANTHER" id="PTHR33627:SF1">
    <property type="entry name" value="TRANSPOSASE"/>
    <property type="match status" value="1"/>
</dbReference>
<organism evidence="3 4">
    <name type="scientific">Actinoplanes campanulatus</name>
    <dbReference type="NCBI Taxonomy" id="113559"/>
    <lineage>
        <taxon>Bacteria</taxon>
        <taxon>Bacillati</taxon>
        <taxon>Actinomycetota</taxon>
        <taxon>Actinomycetes</taxon>
        <taxon>Micromonosporales</taxon>
        <taxon>Micromonosporaceae</taxon>
        <taxon>Actinoplanes</taxon>
    </lineage>
</organism>
<evidence type="ECO:0000256" key="1">
    <source>
        <dbReference type="SAM" id="MobiDB-lite"/>
    </source>
</evidence>
<comment type="caution">
    <text evidence="3">The sequence shown here is derived from an EMBL/GenBank/DDBJ whole genome shotgun (WGS) entry which is preliminary data.</text>
</comment>
<sequence>MSRYIAQDVPVRAYVVEHLGAPDGVLIIDDTQMVKKGDKSVGVAPQHCGATNQIENCQVAVMLTYAGPAGHAFIGHRLYLPKRWTDDPARCREARIPAGVGFATKLDQAIELLSEAVDAGVPFGWITMDGGYGQYPQVRNWMAERGLPYVVAVSAALPLAQISVPVGTDPVTRADQVLSRIPAGDWERRSCGQGGKGERFYDWAMIRLGGNLQAADETPAPGFTHTLLVRRSIADPGDVTFFLAHAPDPTPPATLITISGTRWKIEENNEQGKDLIGLDQHQVRTWTAWHHMITVCMFAHAFLAVQHADLTTAAVTATDDPAAGPGNDHHRQERQDPTG</sequence>
<proteinExistence type="predicted"/>
<dbReference type="Pfam" id="PF13546">
    <property type="entry name" value="DDE_5"/>
    <property type="match status" value="1"/>
</dbReference>
<reference evidence="3 4" key="1">
    <citation type="submission" date="2020-08" db="EMBL/GenBank/DDBJ databases">
        <title>Genomic Encyclopedia of Type Strains, Phase III (KMG-III): the genomes of soil and plant-associated and newly described type strains.</title>
        <authorList>
            <person name="Whitman W."/>
        </authorList>
    </citation>
    <scope>NUCLEOTIDE SEQUENCE [LARGE SCALE GENOMIC DNA]</scope>
    <source>
        <strain evidence="3 4">CECT 3287</strain>
    </source>
</reference>
<evidence type="ECO:0000313" key="4">
    <source>
        <dbReference type="Proteomes" id="UP000590749"/>
    </source>
</evidence>
<accession>A0A7W5AQ72</accession>
<feature type="region of interest" description="Disordered" evidence="1">
    <location>
        <begin position="317"/>
        <end position="339"/>
    </location>
</feature>
<dbReference type="InterPro" id="IPR039365">
    <property type="entry name" value="IS701-like"/>
</dbReference>
<keyword evidence="4" id="KW-1185">Reference proteome</keyword>
<dbReference type="PANTHER" id="PTHR33627">
    <property type="entry name" value="TRANSPOSASE"/>
    <property type="match status" value="1"/>
</dbReference>
<evidence type="ECO:0000313" key="3">
    <source>
        <dbReference type="EMBL" id="MBB3099929.1"/>
    </source>
</evidence>
<dbReference type="EMBL" id="JACHXF010000021">
    <property type="protein sequence ID" value="MBB3099929.1"/>
    <property type="molecule type" value="Genomic_DNA"/>
</dbReference>
<evidence type="ECO:0000259" key="2">
    <source>
        <dbReference type="Pfam" id="PF13546"/>
    </source>
</evidence>
<dbReference type="NCBIfam" id="NF033540">
    <property type="entry name" value="transpos_IS701"/>
    <property type="match status" value="1"/>
</dbReference>
<feature type="domain" description="Transposase IS701-like DDE" evidence="2">
    <location>
        <begin position="15"/>
        <end position="156"/>
    </location>
</feature>
<dbReference type="Proteomes" id="UP000590749">
    <property type="component" value="Unassembled WGS sequence"/>
</dbReference>
<dbReference type="SUPFAM" id="SSF53098">
    <property type="entry name" value="Ribonuclease H-like"/>
    <property type="match status" value="1"/>
</dbReference>
<dbReference type="InterPro" id="IPR012337">
    <property type="entry name" value="RNaseH-like_sf"/>
</dbReference>
<protein>
    <submittedName>
        <fullName evidence="3">SRSO17 transposase</fullName>
    </submittedName>
</protein>
<feature type="compositionally biased region" description="Basic and acidic residues" evidence="1">
    <location>
        <begin position="327"/>
        <end position="339"/>
    </location>
</feature>
<dbReference type="InterPro" id="IPR038721">
    <property type="entry name" value="IS701-like_DDE_dom"/>
</dbReference>
<dbReference type="AlphaFoldDB" id="A0A7W5AQ72"/>
<name>A0A7W5AQ72_9ACTN</name>
<dbReference type="RefSeq" id="WP_183225990.1">
    <property type="nucleotide sequence ID" value="NZ_BMPW01000034.1"/>
</dbReference>
<gene>
    <name evidence="3" type="ORF">FHR83_007645</name>
</gene>